<dbReference type="GO" id="GO:0006310">
    <property type="term" value="P:DNA recombination"/>
    <property type="evidence" value="ECO:0007669"/>
    <property type="project" value="InterPro"/>
</dbReference>
<dbReference type="EMBL" id="FNOV01000020">
    <property type="protein sequence ID" value="SDY93962.1"/>
    <property type="molecule type" value="Genomic_DNA"/>
</dbReference>
<dbReference type="InterPro" id="IPR001668">
    <property type="entry name" value="Mob_Pre"/>
</dbReference>
<organism evidence="1 2">
    <name type="scientific">Hymenobacter psychrophilus</name>
    <dbReference type="NCBI Taxonomy" id="651662"/>
    <lineage>
        <taxon>Bacteria</taxon>
        <taxon>Pseudomonadati</taxon>
        <taxon>Bacteroidota</taxon>
        <taxon>Cytophagia</taxon>
        <taxon>Cytophagales</taxon>
        <taxon>Hymenobacteraceae</taxon>
        <taxon>Hymenobacter</taxon>
    </lineage>
</organism>
<dbReference type="AlphaFoldDB" id="A0A1H3NYK1"/>
<name>A0A1H3NYK1_9BACT</name>
<dbReference type="Pfam" id="PF01076">
    <property type="entry name" value="Mob_Pre"/>
    <property type="match status" value="2"/>
</dbReference>
<reference evidence="2" key="1">
    <citation type="submission" date="2016-10" db="EMBL/GenBank/DDBJ databases">
        <authorList>
            <person name="Varghese N."/>
            <person name="Submissions S."/>
        </authorList>
    </citation>
    <scope>NUCLEOTIDE SEQUENCE [LARGE SCALE GENOMIC DNA]</scope>
    <source>
        <strain evidence="2">CGMCC 1.8975</strain>
    </source>
</reference>
<proteinExistence type="predicted"/>
<evidence type="ECO:0000313" key="2">
    <source>
        <dbReference type="Proteomes" id="UP000199249"/>
    </source>
</evidence>
<dbReference type="STRING" id="651662.SAMN04488069_1209"/>
<dbReference type="NCBIfam" id="NF041497">
    <property type="entry name" value="MobV"/>
    <property type="match status" value="1"/>
</dbReference>
<dbReference type="OrthoDB" id="8536512at2"/>
<sequence length="339" mass="38423">MAYIILRTAKQKTKGNIASLGQHLQRTRDTPNADPDLTHQNEILRGSADLLADVDSRLAELEKVNGKPKKNAVLCIEHLIAVSPEFLNFFKEDGNYSPRSTAETTSWLLPVSQVDEDRLNGFIDHTLAWLDKTYGRENVVNVQLHLDESSPHFHATVVPVDERGRLNCRAFLGGREKMRDMQTNIAEEMAPLGLIRGVEGSKARHQDVKRFYELAKELGMGTAHEVVQARLQASEKDRQKDPNPPLSAIIHYHNEEVGVKMVKELRKLDLRILGIDPEQHTVKVEYSTESREIDKIHTYFGLIKESDNHIEESGAHFRQRGTRAMELELSREQGLSIGE</sequence>
<protein>
    <submittedName>
        <fullName evidence="1">Plasmid recombination enzyme</fullName>
    </submittedName>
</protein>
<keyword evidence="2" id="KW-1185">Reference proteome</keyword>
<dbReference type="GO" id="GO:0003677">
    <property type="term" value="F:DNA binding"/>
    <property type="evidence" value="ECO:0007669"/>
    <property type="project" value="InterPro"/>
</dbReference>
<evidence type="ECO:0000313" key="1">
    <source>
        <dbReference type="EMBL" id="SDY93962.1"/>
    </source>
</evidence>
<dbReference type="CDD" id="cd17242">
    <property type="entry name" value="MobM_relaxase"/>
    <property type="match status" value="1"/>
</dbReference>
<dbReference type="RefSeq" id="WP_092743673.1">
    <property type="nucleotide sequence ID" value="NZ_FNOV01000020.1"/>
</dbReference>
<dbReference type="Proteomes" id="UP000199249">
    <property type="component" value="Unassembled WGS sequence"/>
</dbReference>
<dbReference type="Gene3D" id="3.30.930.30">
    <property type="match status" value="1"/>
</dbReference>
<accession>A0A1H3NYK1</accession>
<gene>
    <name evidence="1" type="ORF">SAMN04488069_1209</name>
</gene>